<evidence type="ECO:0000256" key="6">
    <source>
        <dbReference type="ARBA" id="ARBA00023163"/>
    </source>
</evidence>
<dbReference type="Gene3D" id="3.30.50.10">
    <property type="entry name" value="Erythroid Transcription Factor GATA-1, subunit A"/>
    <property type="match status" value="1"/>
</dbReference>
<sequence>MAFHQEIKEEIIELTTGNDEVKICMVCGAIPGVKVYGAIACHSCKIFFLRACTVGALPRCQNEKLCLAFDFRVQFGKPRCAACRYEKCLNAGMLPTMTARRSGCKLREQRAHIGLKGRGKSSVQQVEVCPQSAVASQSITAEHQIAARLHAQPHHLIDQADSFTIIKALVSLQQVLLNDDPNKLLNYDFTYCLDVSISDALQNPAIVCPRVPIQWDPATAPPIPKEHMPTLAGRLYARGFVYVLDWVRAIPEFWEIDVEDRIVLISTNFNILWVLTLYYYSYSMGFENGVLSAFGTYRQASESMGERGFSQKYRFLFNNARLTGKSVNVARKAFNKYSWLLMQHLITRFGNEAITVQRFSDLMAIPVHLQQFRQKAFAEMGRVVLVKEGGIDGTLPEEILRRSL</sequence>
<keyword evidence="7" id="KW-0675">Receptor</keyword>
<dbReference type="SUPFAM" id="SSF48508">
    <property type="entry name" value="Nuclear receptor ligand-binding domain"/>
    <property type="match status" value="1"/>
</dbReference>
<protein>
    <recommendedName>
        <fullName evidence="13">Nuclear receptor domain-containing protein</fullName>
    </recommendedName>
</protein>
<dbReference type="InterPro" id="IPR001628">
    <property type="entry name" value="Znf_hrmn_rcpt"/>
</dbReference>
<reference evidence="12" key="1">
    <citation type="submission" date="2024-02" db="UniProtKB">
        <authorList>
            <consortium name="WormBaseParasite"/>
        </authorList>
    </citation>
    <scope>IDENTIFICATION</scope>
</reference>
<dbReference type="SMART" id="SM00430">
    <property type="entry name" value="HOLI"/>
    <property type="match status" value="1"/>
</dbReference>
<evidence type="ECO:0000256" key="7">
    <source>
        <dbReference type="ARBA" id="ARBA00023170"/>
    </source>
</evidence>
<keyword evidence="8" id="KW-0539">Nucleus</keyword>
<dbReference type="PANTHER" id="PTHR47630">
    <property type="entry name" value="NUCLEAR HORMONE RECEPTOR FAMILY-RELATED-RELATED"/>
    <property type="match status" value="1"/>
</dbReference>
<evidence type="ECO:0000256" key="1">
    <source>
        <dbReference type="ARBA" id="ARBA00022723"/>
    </source>
</evidence>
<keyword evidence="3" id="KW-0862">Zinc</keyword>
<dbReference type="PRINTS" id="PR00047">
    <property type="entry name" value="STROIDFINGER"/>
</dbReference>
<dbReference type="Gene3D" id="1.10.565.10">
    <property type="entry name" value="Retinoid X Receptor"/>
    <property type="match status" value="1"/>
</dbReference>
<keyword evidence="6" id="KW-0804">Transcription</keyword>
<dbReference type="Proteomes" id="UP000887575">
    <property type="component" value="Unassembled WGS sequence"/>
</dbReference>
<evidence type="ECO:0000256" key="5">
    <source>
        <dbReference type="ARBA" id="ARBA00023125"/>
    </source>
</evidence>
<keyword evidence="1" id="KW-0479">Metal-binding</keyword>
<evidence type="ECO:0000256" key="3">
    <source>
        <dbReference type="ARBA" id="ARBA00022833"/>
    </source>
</evidence>
<evidence type="ECO:0008006" key="13">
    <source>
        <dbReference type="Google" id="ProtNLM"/>
    </source>
</evidence>
<keyword evidence="2" id="KW-0863">Zinc-finger</keyword>
<dbReference type="PROSITE" id="PS51843">
    <property type="entry name" value="NR_LBD"/>
    <property type="match status" value="1"/>
</dbReference>
<keyword evidence="11" id="KW-1185">Reference proteome</keyword>
<dbReference type="Pfam" id="PF00105">
    <property type="entry name" value="zf-C4"/>
    <property type="match status" value="1"/>
</dbReference>
<evidence type="ECO:0000256" key="4">
    <source>
        <dbReference type="ARBA" id="ARBA00023015"/>
    </source>
</evidence>
<evidence type="ECO:0000313" key="12">
    <source>
        <dbReference type="WBParaSite" id="MBELARI_LOCUS881"/>
    </source>
</evidence>
<evidence type="ECO:0000259" key="10">
    <source>
        <dbReference type="PROSITE" id="PS51843"/>
    </source>
</evidence>
<evidence type="ECO:0000259" key="9">
    <source>
        <dbReference type="PROSITE" id="PS51030"/>
    </source>
</evidence>
<organism evidence="11 12">
    <name type="scientific">Mesorhabditis belari</name>
    <dbReference type="NCBI Taxonomy" id="2138241"/>
    <lineage>
        <taxon>Eukaryota</taxon>
        <taxon>Metazoa</taxon>
        <taxon>Ecdysozoa</taxon>
        <taxon>Nematoda</taxon>
        <taxon>Chromadorea</taxon>
        <taxon>Rhabditida</taxon>
        <taxon>Rhabditina</taxon>
        <taxon>Rhabditomorpha</taxon>
        <taxon>Rhabditoidea</taxon>
        <taxon>Rhabditidae</taxon>
        <taxon>Mesorhabditinae</taxon>
        <taxon>Mesorhabditis</taxon>
    </lineage>
</organism>
<feature type="domain" description="Nuclear receptor" evidence="9">
    <location>
        <begin position="21"/>
        <end position="100"/>
    </location>
</feature>
<keyword evidence="5" id="KW-0238">DNA-binding</keyword>
<dbReference type="InterPro" id="IPR052499">
    <property type="entry name" value="C.elegans_NHRs"/>
</dbReference>
<dbReference type="SUPFAM" id="SSF57716">
    <property type="entry name" value="Glucocorticoid receptor-like (DNA-binding domain)"/>
    <property type="match status" value="1"/>
</dbReference>
<keyword evidence="4" id="KW-0805">Transcription regulation</keyword>
<feature type="domain" description="NR LBD" evidence="10">
    <location>
        <begin position="192"/>
        <end position="402"/>
    </location>
</feature>
<evidence type="ECO:0000313" key="11">
    <source>
        <dbReference type="Proteomes" id="UP000887575"/>
    </source>
</evidence>
<dbReference type="GO" id="GO:0008270">
    <property type="term" value="F:zinc ion binding"/>
    <property type="evidence" value="ECO:0007669"/>
    <property type="project" value="UniProtKB-KW"/>
</dbReference>
<evidence type="ECO:0000256" key="2">
    <source>
        <dbReference type="ARBA" id="ARBA00022771"/>
    </source>
</evidence>
<dbReference type="PROSITE" id="PS51030">
    <property type="entry name" value="NUCLEAR_REC_DBD_2"/>
    <property type="match status" value="1"/>
</dbReference>
<dbReference type="PANTHER" id="PTHR47630:SF6">
    <property type="entry name" value="NUCLEAR HORMONE RECEPTOR FAMILY"/>
    <property type="match status" value="1"/>
</dbReference>
<dbReference type="WBParaSite" id="MBELARI_LOCUS881">
    <property type="protein sequence ID" value="MBELARI_LOCUS881"/>
    <property type="gene ID" value="MBELARI_LOCUS881"/>
</dbReference>
<dbReference type="GO" id="GO:0043565">
    <property type="term" value="F:sequence-specific DNA binding"/>
    <property type="evidence" value="ECO:0007669"/>
    <property type="project" value="InterPro"/>
</dbReference>
<proteinExistence type="predicted"/>
<dbReference type="InterPro" id="IPR000536">
    <property type="entry name" value="Nucl_hrmn_rcpt_lig-bd"/>
</dbReference>
<name>A0AAF3FSR9_9BILA</name>
<dbReference type="InterPro" id="IPR013088">
    <property type="entry name" value="Znf_NHR/GATA"/>
</dbReference>
<dbReference type="InterPro" id="IPR035500">
    <property type="entry name" value="NHR-like_dom_sf"/>
</dbReference>
<accession>A0AAF3FSR9</accession>
<dbReference type="GO" id="GO:0003700">
    <property type="term" value="F:DNA-binding transcription factor activity"/>
    <property type="evidence" value="ECO:0007669"/>
    <property type="project" value="InterPro"/>
</dbReference>
<evidence type="ECO:0000256" key="8">
    <source>
        <dbReference type="ARBA" id="ARBA00023242"/>
    </source>
</evidence>
<dbReference type="AlphaFoldDB" id="A0AAF3FSR9"/>
<dbReference type="SMART" id="SM00399">
    <property type="entry name" value="ZnF_C4"/>
    <property type="match status" value="1"/>
</dbReference>